<organism evidence="2">
    <name type="scientific">marine sediment metagenome</name>
    <dbReference type="NCBI Taxonomy" id="412755"/>
    <lineage>
        <taxon>unclassified sequences</taxon>
        <taxon>metagenomes</taxon>
        <taxon>ecological metagenomes</taxon>
    </lineage>
</organism>
<sequence>MNMNIVKKYHLKTIIPVIGFCLIFVSLIMIFSNDSHIVGKYDDVKIEYTVWVSNEDEDYNPLNPILDTTIWVIMIPITDDSTSGLILGLYNNLIKKELYFESELIWLNRCIDQDRDGIDDFTGNLALTYGNSSDLYFDTCLMIQFKVLDILKGSGTPIDWSWSGFNQFFQILSDKFLFNINIMFPVLLLSSTILLTFMVDFISRHPIKIEMRAVLRGVFKYGLMIGVVYAIPYIIFGMVNLTLTPEELSLLKIRYNFFTPLIIFF</sequence>
<protein>
    <submittedName>
        <fullName evidence="2">Uncharacterized protein</fullName>
    </submittedName>
</protein>
<proteinExistence type="predicted"/>
<dbReference type="EMBL" id="BARU01018244">
    <property type="protein sequence ID" value="GAH54192.1"/>
    <property type="molecule type" value="Genomic_DNA"/>
</dbReference>
<feature type="transmembrane region" description="Helical" evidence="1">
    <location>
        <begin position="12"/>
        <end position="31"/>
    </location>
</feature>
<feature type="transmembrane region" description="Helical" evidence="1">
    <location>
        <begin position="223"/>
        <end position="243"/>
    </location>
</feature>
<feature type="transmembrane region" description="Helical" evidence="1">
    <location>
        <begin position="182"/>
        <end position="202"/>
    </location>
</feature>
<feature type="non-terminal residue" evidence="2">
    <location>
        <position position="265"/>
    </location>
</feature>
<name>X1GAD1_9ZZZZ</name>
<evidence type="ECO:0000256" key="1">
    <source>
        <dbReference type="SAM" id="Phobius"/>
    </source>
</evidence>
<evidence type="ECO:0000313" key="2">
    <source>
        <dbReference type="EMBL" id="GAH54192.1"/>
    </source>
</evidence>
<keyword evidence="1" id="KW-0812">Transmembrane</keyword>
<comment type="caution">
    <text evidence="2">The sequence shown here is derived from an EMBL/GenBank/DDBJ whole genome shotgun (WGS) entry which is preliminary data.</text>
</comment>
<keyword evidence="1" id="KW-0472">Membrane</keyword>
<accession>X1GAD1</accession>
<reference evidence="2" key="1">
    <citation type="journal article" date="2014" name="Front. Microbiol.">
        <title>High frequency of phylogenetically diverse reductive dehalogenase-homologous genes in deep subseafloor sedimentary metagenomes.</title>
        <authorList>
            <person name="Kawai M."/>
            <person name="Futagami T."/>
            <person name="Toyoda A."/>
            <person name="Takaki Y."/>
            <person name="Nishi S."/>
            <person name="Hori S."/>
            <person name="Arai W."/>
            <person name="Tsubouchi T."/>
            <person name="Morono Y."/>
            <person name="Uchiyama I."/>
            <person name="Ito T."/>
            <person name="Fujiyama A."/>
            <person name="Inagaki F."/>
            <person name="Takami H."/>
        </authorList>
    </citation>
    <scope>NUCLEOTIDE SEQUENCE</scope>
    <source>
        <strain evidence="2">Expedition CK06-06</strain>
    </source>
</reference>
<keyword evidence="1" id="KW-1133">Transmembrane helix</keyword>
<dbReference type="AlphaFoldDB" id="X1GAD1"/>
<gene>
    <name evidence="2" type="ORF">S03H2_30173</name>
</gene>